<dbReference type="Pfam" id="PF03720">
    <property type="entry name" value="UDPG_MGDP_dh_C"/>
    <property type="match status" value="1"/>
</dbReference>
<evidence type="ECO:0000256" key="6">
    <source>
        <dbReference type="ARBA" id="ARBA00030172"/>
    </source>
</evidence>
<dbReference type="InterPro" id="IPR036220">
    <property type="entry name" value="UDP-Glc/GDP-Man_DH_C_sf"/>
</dbReference>
<dbReference type="Pfam" id="PF00984">
    <property type="entry name" value="UDPG_MGDP_dh"/>
    <property type="match status" value="1"/>
</dbReference>
<comment type="caution">
    <text evidence="12">The sequence shown here is derived from an EMBL/GenBank/DDBJ whole genome shotgun (WGS) entry which is preliminary data.</text>
</comment>
<evidence type="ECO:0000256" key="7">
    <source>
        <dbReference type="ARBA" id="ARBA00034325"/>
    </source>
</evidence>
<dbReference type="GO" id="GO:0000271">
    <property type="term" value="P:polysaccharide biosynthetic process"/>
    <property type="evidence" value="ECO:0007669"/>
    <property type="project" value="InterPro"/>
</dbReference>
<dbReference type="PIRSF" id="PIRSF500136">
    <property type="entry name" value="UDP_ManNAc_DH"/>
    <property type="match status" value="1"/>
</dbReference>
<dbReference type="PIRSF" id="PIRSF000124">
    <property type="entry name" value="UDPglc_GDPman_dh"/>
    <property type="match status" value="1"/>
</dbReference>
<evidence type="ECO:0000256" key="4">
    <source>
        <dbReference type="ARBA" id="ARBA00023002"/>
    </source>
</evidence>
<dbReference type="InterPro" id="IPR014027">
    <property type="entry name" value="UDP-Glc/GDP-Man_DH_C"/>
</dbReference>
<comment type="similarity">
    <text evidence="1 9">Belongs to the UDP-glucose/GDP-mannose dehydrogenase family.</text>
</comment>
<organism evidence="12">
    <name type="scientific">Methanobacterium veterum</name>
    <dbReference type="NCBI Taxonomy" id="408577"/>
    <lineage>
        <taxon>Archaea</taxon>
        <taxon>Methanobacteriati</taxon>
        <taxon>Methanobacteriota</taxon>
        <taxon>Methanomada group</taxon>
        <taxon>Methanobacteria</taxon>
        <taxon>Methanobacteriales</taxon>
        <taxon>Methanobacteriaceae</taxon>
        <taxon>Methanobacterium</taxon>
    </lineage>
</organism>
<proteinExistence type="inferred from homology"/>
<gene>
    <name evidence="12" type="ORF">O3H35_13965</name>
    <name evidence="11" type="ORF">O3H54_14525</name>
</gene>
<evidence type="ECO:0000313" key="13">
    <source>
        <dbReference type="Proteomes" id="UP001068021"/>
    </source>
</evidence>
<evidence type="ECO:0000256" key="2">
    <source>
        <dbReference type="ARBA" id="ARBA00012935"/>
    </source>
</evidence>
<dbReference type="NCBIfam" id="TIGR03026">
    <property type="entry name" value="NDP-sugDHase"/>
    <property type="match status" value="1"/>
</dbReference>
<dbReference type="GO" id="GO:0089714">
    <property type="term" value="F:UDP-N-acetyl-D-mannosamine dehydrogenase activity"/>
    <property type="evidence" value="ECO:0007669"/>
    <property type="project" value="UniProtKB-EC"/>
</dbReference>
<dbReference type="Proteomes" id="UP001074446">
    <property type="component" value="Unassembled WGS sequence"/>
</dbReference>
<dbReference type="SMART" id="SM00984">
    <property type="entry name" value="UDPG_MGDP_dh_C"/>
    <property type="match status" value="1"/>
</dbReference>
<dbReference type="EMBL" id="JAPVER010000020">
    <property type="protein sequence ID" value="MCZ3367101.1"/>
    <property type="molecule type" value="Genomic_DNA"/>
</dbReference>
<dbReference type="InterPro" id="IPR017476">
    <property type="entry name" value="UDP-Glc/GDP-Man"/>
</dbReference>
<keyword evidence="13" id="KW-1185">Reference proteome</keyword>
<dbReference type="SUPFAM" id="SSF52413">
    <property type="entry name" value="UDP-glucose/GDP-mannose dehydrogenase C-terminal domain"/>
    <property type="match status" value="1"/>
</dbReference>
<dbReference type="EC" id="1.1.1.336" evidence="2"/>
<dbReference type="RefSeq" id="WP_084689242.1">
    <property type="nucleotide sequence ID" value="NZ_JAPVER010000020.1"/>
</dbReference>
<accession>A0A9E5A745</accession>
<sequence length="459" mass="49808">MAEKNYKIALFGLGYIGLPTAALFAKNGFKLIGVDINQKIVDSINSGCSPILEPGLAKLVKDGVTKKLLSASTDGIEAAEESNVMIIVVPTPIDENNCSDLTAVISACETVSHGLKRGDLVIIESTVPPYTCERTVIPILEQSGLKASVDFGVAYTPERALPNNTLYEMTHNARVIGGLNEESAEKAAFLYGKITQGKIITVENLVTAEMVKLMENTYRDTNISLANELAMVCESLGIDAIEAIKAANFHPRVNILSPGPGVGGHCLSVDPYFIIEMAEKQGIEARLIKTARDINNHMPHHVAQMVENSLDEIGKSTLHSNIGILGVAYKGNTADTRETPAKPLINDLISQGAEVLVHDPYVSPEVIINMGAKPVKIEEALNCDCTVLITDHDQYCDLTPAMIKSHIFICTRPILDPERFKNEGIIFKGVGRPYVPNYSLLDSNDFEDKRIILDGAEKP</sequence>
<comment type="catalytic activity">
    <reaction evidence="8">
        <text>UDP-N-acetyl-alpha-D-mannosamine + 2 NAD(+) + H2O = UDP-N-acetyl-alpha-D-mannosaminouronate + 2 NADH + 3 H(+)</text>
        <dbReference type="Rhea" id="RHEA:25780"/>
        <dbReference type="ChEBI" id="CHEBI:15377"/>
        <dbReference type="ChEBI" id="CHEBI:15378"/>
        <dbReference type="ChEBI" id="CHEBI:57540"/>
        <dbReference type="ChEBI" id="CHEBI:57945"/>
        <dbReference type="ChEBI" id="CHEBI:68623"/>
        <dbReference type="ChEBI" id="CHEBI:70731"/>
        <dbReference type="EC" id="1.1.1.336"/>
    </reaction>
</comment>
<evidence type="ECO:0000256" key="9">
    <source>
        <dbReference type="PIRNR" id="PIRNR000124"/>
    </source>
</evidence>
<dbReference type="SUPFAM" id="SSF51735">
    <property type="entry name" value="NAD(P)-binding Rossmann-fold domains"/>
    <property type="match status" value="1"/>
</dbReference>
<keyword evidence="5" id="KW-0520">NAD</keyword>
<evidence type="ECO:0000256" key="8">
    <source>
        <dbReference type="ARBA" id="ARBA00049130"/>
    </source>
</evidence>
<evidence type="ECO:0000256" key="3">
    <source>
        <dbReference type="ARBA" id="ARBA00016796"/>
    </source>
</evidence>
<dbReference type="InterPro" id="IPR028359">
    <property type="entry name" value="UDP_ManNAc/GlcNAc_DH"/>
</dbReference>
<dbReference type="InterPro" id="IPR001732">
    <property type="entry name" value="UDP-Glc/GDP-Man_DH_N"/>
</dbReference>
<dbReference type="AlphaFoldDB" id="A0A9E5A745"/>
<evidence type="ECO:0000256" key="5">
    <source>
        <dbReference type="ARBA" id="ARBA00023027"/>
    </source>
</evidence>
<dbReference type="InterPro" id="IPR008927">
    <property type="entry name" value="6-PGluconate_DH-like_C_sf"/>
</dbReference>
<dbReference type="Gene3D" id="3.40.50.720">
    <property type="entry name" value="NAD(P)-binding Rossmann-like Domain"/>
    <property type="match status" value="2"/>
</dbReference>
<evidence type="ECO:0000313" key="12">
    <source>
        <dbReference type="EMBL" id="MCZ3373751.1"/>
    </source>
</evidence>
<dbReference type="Proteomes" id="UP001068021">
    <property type="component" value="Unassembled WGS sequence"/>
</dbReference>
<dbReference type="GO" id="GO:0016628">
    <property type="term" value="F:oxidoreductase activity, acting on the CH-CH group of donors, NAD or NADP as acceptor"/>
    <property type="evidence" value="ECO:0007669"/>
    <property type="project" value="InterPro"/>
</dbReference>
<comment type="subunit">
    <text evidence="7">Homotetramer; probably dimer of dimers.</text>
</comment>
<dbReference type="GO" id="GO:0051287">
    <property type="term" value="F:NAD binding"/>
    <property type="evidence" value="ECO:0007669"/>
    <property type="project" value="InterPro"/>
</dbReference>
<dbReference type="EMBL" id="JAPVES010000030">
    <property type="protein sequence ID" value="MCZ3373751.1"/>
    <property type="molecule type" value="Genomic_DNA"/>
</dbReference>
<evidence type="ECO:0000256" key="1">
    <source>
        <dbReference type="ARBA" id="ARBA00006601"/>
    </source>
</evidence>
<dbReference type="PANTHER" id="PTHR43491:SF2">
    <property type="entry name" value="UDP-N-ACETYL-D-MANNOSAMINE DEHYDROGENASE"/>
    <property type="match status" value="1"/>
</dbReference>
<dbReference type="PANTHER" id="PTHR43491">
    <property type="entry name" value="UDP-N-ACETYL-D-MANNOSAMINE DEHYDROGENASE"/>
    <property type="match status" value="1"/>
</dbReference>
<protein>
    <recommendedName>
        <fullName evidence="3">UDP-N-acetyl-D-mannosamine dehydrogenase</fullName>
        <ecNumber evidence="2">1.1.1.336</ecNumber>
    </recommendedName>
    <alternativeName>
        <fullName evidence="6">UDP-ManNAc 6-dehydrogenase</fullName>
    </alternativeName>
</protein>
<name>A0A9E5A745_9EURY</name>
<keyword evidence="4" id="KW-0560">Oxidoreductase</keyword>
<dbReference type="Pfam" id="PF03721">
    <property type="entry name" value="UDPG_MGDP_dh_N"/>
    <property type="match status" value="1"/>
</dbReference>
<dbReference type="InterPro" id="IPR014026">
    <property type="entry name" value="UDP-Glc/GDP-Man_DH_dimer"/>
</dbReference>
<feature type="domain" description="UDP-glucose/GDP-mannose dehydrogenase C-terminal" evidence="10">
    <location>
        <begin position="323"/>
        <end position="417"/>
    </location>
</feature>
<reference evidence="12" key="1">
    <citation type="submission" date="2022-12" db="EMBL/GenBank/DDBJ databases">
        <title>Reclassification of two methanogenic archaea species isolated from the Kolyma lowland permafrost.</title>
        <authorList>
            <person name="Trubitsyn V.E."/>
            <person name="Rivkina E.M."/>
            <person name="Shcherbakova V.A."/>
        </authorList>
    </citation>
    <scope>NUCLEOTIDE SEQUENCE</scope>
    <source>
        <strain evidence="11">M2</strain>
        <strain evidence="12">MK4</strain>
    </source>
</reference>
<dbReference type="InterPro" id="IPR036291">
    <property type="entry name" value="NAD(P)-bd_dom_sf"/>
</dbReference>
<evidence type="ECO:0000259" key="10">
    <source>
        <dbReference type="SMART" id="SM00984"/>
    </source>
</evidence>
<evidence type="ECO:0000313" key="11">
    <source>
        <dbReference type="EMBL" id="MCZ3367101.1"/>
    </source>
</evidence>
<dbReference type="SUPFAM" id="SSF48179">
    <property type="entry name" value="6-phosphogluconate dehydrogenase C-terminal domain-like"/>
    <property type="match status" value="1"/>
</dbReference>